<dbReference type="GeneTree" id="ENSGT00390000005830"/>
<dbReference type="InterPro" id="IPR023562">
    <property type="entry name" value="ClpP/TepA"/>
</dbReference>
<comment type="function">
    <text evidence="5">Protease component of the ClpXP complex that cleaves peptides and various proteins in an ATP-dependent process. Has low peptidase activity in the absence of CLPX. The ClpXP complex can degrade CSN1S1, CSN2 and CSN3, as well as synthetic peptides (in vitro) and may be responsible for a fairly general and central housekeeping function rather than for the degradation of specific substrates. Cleaves PINK1 in the mitochondrion.</text>
</comment>
<reference evidence="12" key="3">
    <citation type="submission" date="2025-09" db="UniProtKB">
        <authorList>
            <consortium name="Ensembl"/>
        </authorList>
    </citation>
    <scope>IDENTIFICATION</scope>
    <source>
        <strain evidence="12">Thoroughbred</strain>
    </source>
</reference>
<comment type="similarity">
    <text evidence="1 10">Belongs to the peptidase S14 family.</text>
</comment>
<gene>
    <name evidence="12 14" type="primary">CLPP</name>
</gene>
<dbReference type="GO" id="GO:0006515">
    <property type="term" value="P:protein quality control for misfolded or incompletely synthesized proteins"/>
    <property type="evidence" value="ECO:0000318"/>
    <property type="project" value="GO_Central"/>
</dbReference>
<dbReference type="AlphaFoldDB" id="F6UF15"/>
<dbReference type="HAMAP" id="MF_00444">
    <property type="entry name" value="ClpP"/>
    <property type="match status" value="1"/>
</dbReference>
<dbReference type="GO" id="GO:0005759">
    <property type="term" value="C:mitochondrial matrix"/>
    <property type="evidence" value="ECO:0007669"/>
    <property type="project" value="Ensembl"/>
</dbReference>
<accession>F6UF15</accession>
<reference evidence="12" key="2">
    <citation type="submission" date="2025-08" db="UniProtKB">
        <authorList>
            <consortium name="Ensembl"/>
        </authorList>
    </citation>
    <scope>IDENTIFICATION</scope>
    <source>
        <strain evidence="12">Thoroughbred</strain>
    </source>
</reference>
<keyword evidence="2 9" id="KW-0645">Protease</keyword>
<dbReference type="GO" id="GO:0051117">
    <property type="term" value="F:ATPase binding"/>
    <property type="evidence" value="ECO:0000318"/>
    <property type="project" value="GO_Central"/>
</dbReference>
<dbReference type="STRING" id="9796.ENSECAP00000020480"/>
<dbReference type="InterPro" id="IPR033135">
    <property type="entry name" value="ClpP_His_AS"/>
</dbReference>
<evidence type="ECO:0000256" key="8">
    <source>
        <dbReference type="PROSITE-ProRule" id="PRU10086"/>
    </source>
</evidence>
<dbReference type="FunCoup" id="F6UF15">
    <property type="interactions" value="1933"/>
</dbReference>
<evidence type="ECO:0007829" key="15">
    <source>
        <dbReference type="PeptideAtlas" id="F6UF15"/>
    </source>
</evidence>
<dbReference type="PROSITE" id="PS00381">
    <property type="entry name" value="CLP_PROTEASE_SER"/>
    <property type="match status" value="1"/>
</dbReference>
<organism evidence="12 13">
    <name type="scientific">Equus caballus</name>
    <name type="common">Horse</name>
    <dbReference type="NCBI Taxonomy" id="9796"/>
    <lineage>
        <taxon>Eukaryota</taxon>
        <taxon>Metazoa</taxon>
        <taxon>Chordata</taxon>
        <taxon>Craniata</taxon>
        <taxon>Vertebrata</taxon>
        <taxon>Euteleostomi</taxon>
        <taxon>Mammalia</taxon>
        <taxon>Eutheria</taxon>
        <taxon>Laurasiatheria</taxon>
        <taxon>Perissodactyla</taxon>
        <taxon>Equidae</taxon>
        <taxon>Equus</taxon>
    </lineage>
</organism>
<protein>
    <recommendedName>
        <fullName evidence="10">ATP-dependent Clp protease proteolytic subunit</fullName>
        <ecNumber evidence="9">3.4.21.92</ecNumber>
    </recommendedName>
</protein>
<evidence type="ECO:0000256" key="9">
    <source>
        <dbReference type="RuleBase" id="RU000549"/>
    </source>
</evidence>
<dbReference type="Ensembl" id="ENSECAT00000024644.3">
    <property type="protein sequence ID" value="ENSECAP00000020480.3"/>
    <property type="gene ID" value="ENSECAG00000023054.4"/>
</dbReference>
<dbReference type="Pfam" id="PF00574">
    <property type="entry name" value="CLP_protease"/>
    <property type="match status" value="1"/>
</dbReference>
<feature type="compositionally biased region" description="Low complexity" evidence="11">
    <location>
        <begin position="360"/>
        <end position="370"/>
    </location>
</feature>
<feature type="region of interest" description="Disordered" evidence="11">
    <location>
        <begin position="15"/>
        <end position="58"/>
    </location>
</feature>
<dbReference type="EC" id="3.4.21.92" evidence="9"/>
<dbReference type="PRINTS" id="PR00127">
    <property type="entry name" value="CLPPROTEASEP"/>
</dbReference>
<dbReference type="PANTHER" id="PTHR10381:SF11">
    <property type="entry name" value="ATP-DEPENDENT CLP PROTEASE PROTEOLYTIC SUBUNIT, MITOCHONDRIAL"/>
    <property type="match status" value="1"/>
</dbReference>
<dbReference type="FunFam" id="3.90.226.10:FF:000001">
    <property type="entry name" value="ATP-dependent Clp protease proteolytic subunit"/>
    <property type="match status" value="1"/>
</dbReference>
<keyword evidence="3 9" id="KW-0378">Hydrolase</keyword>
<feature type="active site" evidence="8">
    <location>
        <position position="272"/>
    </location>
</feature>
<dbReference type="Proteomes" id="UP000002281">
    <property type="component" value="Chromosome 7"/>
</dbReference>
<keyword evidence="4 9" id="KW-0720">Serine protease</keyword>
<dbReference type="NCBIfam" id="NF001368">
    <property type="entry name" value="PRK00277.1"/>
    <property type="match status" value="1"/>
</dbReference>
<evidence type="ECO:0000313" key="12">
    <source>
        <dbReference type="Ensembl" id="ENSECAP00000020480.3"/>
    </source>
</evidence>
<evidence type="ECO:0000256" key="4">
    <source>
        <dbReference type="ARBA" id="ARBA00022825"/>
    </source>
</evidence>
<dbReference type="GO" id="GO:0009368">
    <property type="term" value="C:endopeptidase Clp complex"/>
    <property type="evidence" value="ECO:0000318"/>
    <property type="project" value="GO_Central"/>
</dbReference>
<dbReference type="VGNC" id="VGNC:16630">
    <property type="gene designation" value="CLPP"/>
</dbReference>
<evidence type="ECO:0000313" key="13">
    <source>
        <dbReference type="Proteomes" id="UP000002281"/>
    </source>
</evidence>
<dbReference type="NCBIfam" id="NF009205">
    <property type="entry name" value="PRK12553.1"/>
    <property type="match status" value="1"/>
</dbReference>
<dbReference type="GO" id="GO:0004252">
    <property type="term" value="F:serine-type endopeptidase activity"/>
    <property type="evidence" value="ECO:0000318"/>
    <property type="project" value="GO_Central"/>
</dbReference>
<dbReference type="HOGENOM" id="CLU_058707_3_1_1"/>
<evidence type="ECO:0000256" key="7">
    <source>
        <dbReference type="PROSITE-ProRule" id="PRU10085"/>
    </source>
</evidence>
<evidence type="ECO:0000256" key="10">
    <source>
        <dbReference type="RuleBase" id="RU003567"/>
    </source>
</evidence>
<evidence type="ECO:0000256" key="3">
    <source>
        <dbReference type="ARBA" id="ARBA00022801"/>
    </source>
</evidence>
<dbReference type="InterPro" id="IPR018215">
    <property type="entry name" value="ClpP_Ser_AS"/>
</dbReference>
<keyword evidence="15" id="KW-1267">Proteomics identification</keyword>
<sequence length="370" mass="39870">MLGILMQRPPPAGCVWHRGACQPRRARPRSKDFHTVRKPKQPRGERGAQPAQSGSSYETAEWSLFPEAGGVVSKRQGAKHAGSCSSAIGRKPGRPCDAMWAGVLVGGARVAAGRCPALGPRLAARFPPQRAPESGLVLRRSLHATAARALPLIPIVVEQTGRGERAYDIYSRLLRERIVCVMGPIDDSVASLVIAQLLFLQSESNKKPIHMYINSPGGVVTSGLAIYDTMQYILNPICTWCVGQAASMGSLLLAAGTPGMRHSLPNSRIMIHQPSGGARGQATDIAIQAEEIMKLKKQLYSIYAKHTKQSLQVIESAMERDRYMSPMEAQEFGILDKVLVHPPQDGEDEPELVQKEPVGAAAAEPAPASA</sequence>
<dbReference type="InterPro" id="IPR029045">
    <property type="entry name" value="ClpP/crotonase-like_dom_sf"/>
</dbReference>
<feature type="region of interest" description="Disordered" evidence="11">
    <location>
        <begin position="340"/>
        <end position="370"/>
    </location>
</feature>
<reference evidence="12 13" key="1">
    <citation type="journal article" date="2009" name="Science">
        <title>Genome sequence, comparative analysis, and population genetics of the domestic horse.</title>
        <authorList>
            <consortium name="Broad Institute Genome Sequencing Platform"/>
            <consortium name="Broad Institute Whole Genome Assembly Team"/>
            <person name="Wade C.M."/>
            <person name="Giulotto E."/>
            <person name="Sigurdsson S."/>
            <person name="Zoli M."/>
            <person name="Gnerre S."/>
            <person name="Imsland F."/>
            <person name="Lear T.L."/>
            <person name="Adelson D.L."/>
            <person name="Bailey E."/>
            <person name="Bellone R.R."/>
            <person name="Bloecker H."/>
            <person name="Distl O."/>
            <person name="Edgar R.C."/>
            <person name="Garber M."/>
            <person name="Leeb T."/>
            <person name="Mauceli E."/>
            <person name="MacLeod J.N."/>
            <person name="Penedo M.C.T."/>
            <person name="Raison J.M."/>
            <person name="Sharpe T."/>
            <person name="Vogel J."/>
            <person name="Andersson L."/>
            <person name="Antczak D.F."/>
            <person name="Biagi T."/>
            <person name="Binns M.M."/>
            <person name="Chowdhary B.P."/>
            <person name="Coleman S.J."/>
            <person name="Della Valle G."/>
            <person name="Fryc S."/>
            <person name="Guerin G."/>
            <person name="Hasegawa T."/>
            <person name="Hill E.W."/>
            <person name="Jurka J."/>
            <person name="Kiialainen A."/>
            <person name="Lindgren G."/>
            <person name="Liu J."/>
            <person name="Magnani E."/>
            <person name="Mickelson J.R."/>
            <person name="Murray J."/>
            <person name="Nergadze S.G."/>
            <person name="Onofrio R."/>
            <person name="Pedroni S."/>
            <person name="Piras M.F."/>
            <person name="Raudsepp T."/>
            <person name="Rocchi M."/>
            <person name="Roeed K.H."/>
            <person name="Ryder O.A."/>
            <person name="Searle S."/>
            <person name="Skow L."/>
            <person name="Swinburne J.E."/>
            <person name="Syvaenen A.C."/>
            <person name="Tozaki T."/>
            <person name="Valberg S.J."/>
            <person name="Vaudin M."/>
            <person name="White J.R."/>
            <person name="Zody M.C."/>
            <person name="Lander E.S."/>
            <person name="Lindblad-Toh K."/>
        </authorList>
    </citation>
    <scope>NUCLEOTIDE SEQUENCE [LARGE SCALE GENOMIC DNA]</scope>
    <source>
        <strain evidence="12 13">Thoroughbred</strain>
    </source>
</reference>
<evidence type="ECO:0000256" key="6">
    <source>
        <dbReference type="ARBA" id="ARBA00062678"/>
    </source>
</evidence>
<name>F6UF15_HORSE</name>
<dbReference type="GO" id="GO:0004176">
    <property type="term" value="F:ATP-dependent peptidase activity"/>
    <property type="evidence" value="ECO:0000318"/>
    <property type="project" value="GO_Central"/>
</dbReference>
<dbReference type="PANTHER" id="PTHR10381">
    <property type="entry name" value="ATP-DEPENDENT CLP PROTEASE PROTEOLYTIC SUBUNIT"/>
    <property type="match status" value="1"/>
</dbReference>
<feature type="active site" evidence="7">
    <location>
        <position position="247"/>
    </location>
</feature>
<dbReference type="GO" id="GO:0033619">
    <property type="term" value="P:membrane protein proteolysis"/>
    <property type="evidence" value="ECO:0007669"/>
    <property type="project" value="Ensembl"/>
</dbReference>
<comment type="subunit">
    <text evidence="6">Fourteen CLPP subunits assemble into 2 heptameric rings which stack back to back to give a disk-like structure with a central cavity. Component of the ClpXP complex formed by the assembly of two CLPP heptameric rings with two CLPX hexameric rings, giving rise to a symmetrical structure with two central CLPP rings flanked by a CLPX ring at either end of the complex.</text>
</comment>
<keyword evidence="13" id="KW-1185">Reference proteome</keyword>
<dbReference type="MEROPS" id="S14.003"/>
<evidence type="ECO:0000256" key="2">
    <source>
        <dbReference type="ARBA" id="ARBA00022670"/>
    </source>
</evidence>
<dbReference type="InterPro" id="IPR001907">
    <property type="entry name" value="ClpP"/>
</dbReference>
<dbReference type="Gene3D" id="3.90.226.10">
    <property type="entry name" value="2-enoyl-CoA Hydratase, Chain A, domain 1"/>
    <property type="match status" value="1"/>
</dbReference>
<dbReference type="PaxDb" id="9796-ENSECAP00000020480"/>
<evidence type="ECO:0000256" key="11">
    <source>
        <dbReference type="SAM" id="MobiDB-lite"/>
    </source>
</evidence>
<proteinExistence type="evidence at protein level"/>
<dbReference type="Bgee" id="ENSECAG00000023054">
    <property type="expression patterns" value="Expressed in articular cartilage of joint and 23 other cell types or tissues"/>
</dbReference>
<dbReference type="PROSITE" id="PS00382">
    <property type="entry name" value="CLP_PROTEASE_HIS"/>
    <property type="match status" value="1"/>
</dbReference>
<evidence type="ECO:0000256" key="5">
    <source>
        <dbReference type="ARBA" id="ARBA00059469"/>
    </source>
</evidence>
<evidence type="ECO:0000256" key="1">
    <source>
        <dbReference type="ARBA" id="ARBA00007039"/>
    </source>
</evidence>
<dbReference type="SUPFAM" id="SSF52096">
    <property type="entry name" value="ClpP/crotonase"/>
    <property type="match status" value="1"/>
</dbReference>
<dbReference type="CDD" id="cd07017">
    <property type="entry name" value="S14_ClpP_2"/>
    <property type="match status" value="1"/>
</dbReference>
<evidence type="ECO:0000313" key="14">
    <source>
        <dbReference type="VGNC" id="VGNC:16630"/>
    </source>
</evidence>
<dbReference type="InParanoid" id="F6UF15"/>